<dbReference type="Pfam" id="PF00326">
    <property type="entry name" value="Peptidase_S9"/>
    <property type="match status" value="1"/>
</dbReference>
<organism evidence="4 5">
    <name type="scientific">Blastomonas marina</name>
    <dbReference type="NCBI Taxonomy" id="1867408"/>
    <lineage>
        <taxon>Bacteria</taxon>
        <taxon>Pseudomonadati</taxon>
        <taxon>Pseudomonadota</taxon>
        <taxon>Alphaproteobacteria</taxon>
        <taxon>Sphingomonadales</taxon>
        <taxon>Sphingomonadaceae</taxon>
        <taxon>Blastomonas</taxon>
    </lineage>
</organism>
<dbReference type="Gene3D" id="3.40.50.1820">
    <property type="entry name" value="alpha/beta hydrolase"/>
    <property type="match status" value="1"/>
</dbReference>
<dbReference type="EMBL" id="BMID01000001">
    <property type="protein sequence ID" value="GGA00565.1"/>
    <property type="molecule type" value="Genomic_DNA"/>
</dbReference>
<dbReference type="InterPro" id="IPR001375">
    <property type="entry name" value="Peptidase_S9_cat"/>
</dbReference>
<dbReference type="SUPFAM" id="SSF50969">
    <property type="entry name" value="YVTN repeat-like/Quinoprotein amine dehydrogenase"/>
    <property type="match status" value="1"/>
</dbReference>
<reference evidence="5" key="1">
    <citation type="journal article" date="2019" name="Int. J. Syst. Evol. Microbiol.">
        <title>The Global Catalogue of Microorganisms (GCM) 10K type strain sequencing project: providing services to taxonomists for standard genome sequencing and annotation.</title>
        <authorList>
            <consortium name="The Broad Institute Genomics Platform"/>
            <consortium name="The Broad Institute Genome Sequencing Center for Infectious Disease"/>
            <person name="Wu L."/>
            <person name="Ma J."/>
        </authorList>
    </citation>
    <scope>NUCLEOTIDE SEQUENCE [LARGE SCALE GENOMIC DNA]</scope>
    <source>
        <strain evidence="5">CGMCC 1.15297</strain>
    </source>
</reference>
<dbReference type="Proteomes" id="UP000603317">
    <property type="component" value="Unassembled WGS sequence"/>
</dbReference>
<evidence type="ECO:0000256" key="1">
    <source>
        <dbReference type="ARBA" id="ARBA00022801"/>
    </source>
</evidence>
<evidence type="ECO:0000259" key="3">
    <source>
        <dbReference type="Pfam" id="PF00326"/>
    </source>
</evidence>
<dbReference type="RefSeq" id="WP_188641331.1">
    <property type="nucleotide sequence ID" value="NZ_BMID01000001.1"/>
</dbReference>
<dbReference type="PANTHER" id="PTHR42776:SF27">
    <property type="entry name" value="DIPEPTIDYL PEPTIDASE FAMILY MEMBER 6"/>
    <property type="match status" value="1"/>
</dbReference>
<feature type="region of interest" description="Disordered" evidence="2">
    <location>
        <begin position="678"/>
        <end position="701"/>
    </location>
</feature>
<keyword evidence="5" id="KW-1185">Reference proteome</keyword>
<accession>A0ABQ1F5G5</accession>
<protein>
    <submittedName>
        <fullName evidence="4">Peptidase S9</fullName>
    </submittedName>
</protein>
<dbReference type="PANTHER" id="PTHR42776">
    <property type="entry name" value="SERINE PEPTIDASE S9 FAMILY MEMBER"/>
    <property type="match status" value="1"/>
</dbReference>
<sequence>MIDSERIRAAFAALALGLCVGLGWTAPALGQQAVAAETPPAASAAAEDGVAPSPPRAVDAVALIPTADFVGRVPFTSPTLSPDGSRFALFIEEDERNKLVIYDAATRRPSRAILLPENLHPSRLRWAGPDKILVSVRAITIVYGVFPVPVSRLFAFDLASGKTFFVGREKQGLTGDDVIYTDPAGEFILLSSSSKLFADAEVHKVFLDGSEFDDTAVRVQKRKGDSDTWFADNEGVVRLGIHFNGKRRRIWYRSSADDDWDKVASFKYYDDAAEYWNVISISAGSDIGYIMAKGDGGRIAVREFDFRTGEPGRTVYEHADWDLESAAVDSVHGLLAVSYTDDRERTEWLHPELAKWQGVLEEALGGAQVTIRQWSAGLERMVVWTGSEADPGALYIFTPAEMKLDLFTNLLPTLDHTQLARSKAVTYAARDGTKLRAYLTLPRGLEAKNLPLIVLPHGGPFHVRDMLAYHPEVQLLANRGYAVLQPNFRGSSGYGEAFEKLGYGEIGRGMQDDLDDARAWAIAQGYADPARVCMVGGSYGGYAAVWSVVRNPDLYVCAASWAGVTDWKDMLDYDKDFLDRRDGKRWTMMVEGEVRKGDLDEVSPREFARRIGRPLLLAHGKKDDNVPFKQHIQMMKAVDGAPHVEELVLDKAGHSLVRPEDEQAWYDRLLAFLARHNPSARNPAPVPETQPDAEAELASAP</sequence>
<proteinExistence type="predicted"/>
<comment type="caution">
    <text evidence="4">The sequence shown here is derived from an EMBL/GenBank/DDBJ whole genome shotgun (WGS) entry which is preliminary data.</text>
</comment>
<keyword evidence="1" id="KW-0378">Hydrolase</keyword>
<evidence type="ECO:0000313" key="4">
    <source>
        <dbReference type="EMBL" id="GGA00565.1"/>
    </source>
</evidence>
<feature type="domain" description="Peptidase S9 prolyl oligopeptidase catalytic" evidence="3">
    <location>
        <begin position="472"/>
        <end position="676"/>
    </location>
</feature>
<evidence type="ECO:0000256" key="2">
    <source>
        <dbReference type="SAM" id="MobiDB-lite"/>
    </source>
</evidence>
<gene>
    <name evidence="4" type="ORF">GCM10010923_06420</name>
</gene>
<dbReference type="InterPro" id="IPR011044">
    <property type="entry name" value="Quino_amine_DH_bsu"/>
</dbReference>
<dbReference type="SUPFAM" id="SSF53474">
    <property type="entry name" value="alpha/beta-Hydrolases"/>
    <property type="match status" value="1"/>
</dbReference>
<dbReference type="InterPro" id="IPR029058">
    <property type="entry name" value="AB_hydrolase_fold"/>
</dbReference>
<name>A0ABQ1F5G5_9SPHN</name>
<evidence type="ECO:0000313" key="5">
    <source>
        <dbReference type="Proteomes" id="UP000603317"/>
    </source>
</evidence>